<dbReference type="Pfam" id="PF07103">
    <property type="entry name" value="DUF1365"/>
    <property type="match status" value="1"/>
</dbReference>
<sequence length="260" mass="29295">MTDLWDGALISGRVWHARRGAVSRDFRYEVTSLALPLAAFEEGALCLRPDTGRIWQVRQRDFGDGTGFRSFIAGLLDPLGLAHCDVVLVTTPRTSGYGFNPVSFWLARDEGGLRAVLAEVSNTFGERHLYLVHHPDCRPIDRSDRIAGQKLFHVSPFLPRNGHYVFRFDAGTGRFGAWVDWIGEDGSTKLQTAQSGPARALDAASLRRARWRHPLQSQRVMALIHWQALKLALRRVRFISKPEQLARKKSEATDKVPRDV</sequence>
<dbReference type="AlphaFoldDB" id="A0A8J2ZJV7"/>
<dbReference type="InterPro" id="IPR010775">
    <property type="entry name" value="DUF1365"/>
</dbReference>
<gene>
    <name evidence="1" type="ORF">GCM10011415_19850</name>
</gene>
<reference evidence="1" key="1">
    <citation type="journal article" date="2014" name="Int. J. Syst. Evol. Microbiol.">
        <title>Complete genome sequence of Corynebacterium casei LMG S-19264T (=DSM 44701T), isolated from a smear-ripened cheese.</title>
        <authorList>
            <consortium name="US DOE Joint Genome Institute (JGI-PGF)"/>
            <person name="Walter F."/>
            <person name="Albersmeier A."/>
            <person name="Kalinowski J."/>
            <person name="Ruckert C."/>
        </authorList>
    </citation>
    <scope>NUCLEOTIDE SEQUENCE</scope>
    <source>
        <strain evidence="1">CGMCC 1.15762</strain>
    </source>
</reference>
<name>A0A8J2ZJV7_9RHOB</name>
<dbReference type="PANTHER" id="PTHR33973">
    <property type="entry name" value="OS07G0153300 PROTEIN"/>
    <property type="match status" value="1"/>
</dbReference>
<evidence type="ECO:0000313" key="1">
    <source>
        <dbReference type="EMBL" id="GGG71934.1"/>
    </source>
</evidence>
<dbReference type="EMBL" id="BMJV01000003">
    <property type="protein sequence ID" value="GGG71934.1"/>
    <property type="molecule type" value="Genomic_DNA"/>
</dbReference>
<protein>
    <submittedName>
        <fullName evidence="1">DUF1365 domain-containing protein</fullName>
    </submittedName>
</protein>
<dbReference type="PANTHER" id="PTHR33973:SF4">
    <property type="entry name" value="OS07G0153300 PROTEIN"/>
    <property type="match status" value="1"/>
</dbReference>
<evidence type="ECO:0000313" key="2">
    <source>
        <dbReference type="Proteomes" id="UP000617145"/>
    </source>
</evidence>
<dbReference type="Proteomes" id="UP000617145">
    <property type="component" value="Unassembled WGS sequence"/>
</dbReference>
<reference evidence="1" key="2">
    <citation type="submission" date="2020-09" db="EMBL/GenBank/DDBJ databases">
        <authorList>
            <person name="Sun Q."/>
            <person name="Zhou Y."/>
        </authorList>
    </citation>
    <scope>NUCLEOTIDE SEQUENCE</scope>
    <source>
        <strain evidence="1">CGMCC 1.15762</strain>
    </source>
</reference>
<keyword evidence="2" id="KW-1185">Reference proteome</keyword>
<dbReference type="RefSeq" id="WP_188790062.1">
    <property type="nucleotide sequence ID" value="NZ_BMJV01000003.1"/>
</dbReference>
<accession>A0A8J2ZJV7</accession>
<proteinExistence type="predicted"/>
<organism evidence="1 2">
    <name type="scientific">Salipiger pallidus</name>
    <dbReference type="NCBI Taxonomy" id="1775170"/>
    <lineage>
        <taxon>Bacteria</taxon>
        <taxon>Pseudomonadati</taxon>
        <taxon>Pseudomonadota</taxon>
        <taxon>Alphaproteobacteria</taxon>
        <taxon>Rhodobacterales</taxon>
        <taxon>Roseobacteraceae</taxon>
        <taxon>Salipiger</taxon>
    </lineage>
</organism>
<comment type="caution">
    <text evidence="1">The sequence shown here is derived from an EMBL/GenBank/DDBJ whole genome shotgun (WGS) entry which is preliminary data.</text>
</comment>